<keyword evidence="4" id="KW-1185">Reference proteome</keyword>
<organism evidence="3 4">
    <name type="scientific">Abditibacterium utsteinense</name>
    <dbReference type="NCBI Taxonomy" id="1960156"/>
    <lineage>
        <taxon>Bacteria</taxon>
        <taxon>Pseudomonadati</taxon>
        <taxon>Abditibacteriota</taxon>
        <taxon>Abditibacteriia</taxon>
        <taxon>Abditibacteriales</taxon>
        <taxon>Abditibacteriaceae</taxon>
        <taxon>Abditibacterium</taxon>
    </lineage>
</organism>
<sequence length="203" mass="23456">MQKLTVVVALSFFVASLAPAQAGSPFAKEREKQAADKAREREEKAKEKENKPAPNPRPEPQPERPKPDKGRDDHPYNHNNHDGDRDRDHHKDRDDWKRPRTVIIERPVYIPTFPPSYDPYNPYEAQARREDALLEAVAKQMRFALRENPILKPFKLDTDTVGDSVEIEGTVDTLEQMQLALDVARNIDPRTRIVITHIKIRQK</sequence>
<reference evidence="3 4" key="1">
    <citation type="journal article" date="2018" name="Syst. Appl. Microbiol.">
        <title>Abditibacterium utsteinense sp. nov., the first cultivated member of candidate phylum FBP, isolated from ice-free Antarctic soil samples.</title>
        <authorList>
            <person name="Tahon G."/>
            <person name="Tytgat B."/>
            <person name="Lebbe L."/>
            <person name="Carlier A."/>
            <person name="Willems A."/>
        </authorList>
    </citation>
    <scope>NUCLEOTIDE SEQUENCE [LARGE SCALE GENOMIC DNA]</scope>
    <source>
        <strain evidence="3 4">LMG 29911</strain>
    </source>
</reference>
<gene>
    <name evidence="3" type="ORF">B1R32_1084</name>
</gene>
<dbReference type="RefSeq" id="WP_123580556.1">
    <property type="nucleotide sequence ID" value="NZ_NIGF01000008.1"/>
</dbReference>
<comment type="caution">
    <text evidence="3">The sequence shown here is derived from an EMBL/GenBank/DDBJ whole genome shotgun (WGS) entry which is preliminary data.</text>
</comment>
<feature type="compositionally biased region" description="Basic and acidic residues" evidence="1">
    <location>
        <begin position="60"/>
        <end position="94"/>
    </location>
</feature>
<dbReference type="Proteomes" id="UP000237684">
    <property type="component" value="Unassembled WGS sequence"/>
</dbReference>
<evidence type="ECO:0000256" key="2">
    <source>
        <dbReference type="SAM" id="SignalP"/>
    </source>
</evidence>
<feature type="signal peptide" evidence="2">
    <location>
        <begin position="1"/>
        <end position="22"/>
    </location>
</feature>
<dbReference type="AlphaFoldDB" id="A0A2S8SSL8"/>
<evidence type="ECO:0000313" key="4">
    <source>
        <dbReference type="Proteomes" id="UP000237684"/>
    </source>
</evidence>
<dbReference type="EMBL" id="NIGF01000008">
    <property type="protein sequence ID" value="PQV63800.1"/>
    <property type="molecule type" value="Genomic_DNA"/>
</dbReference>
<evidence type="ECO:0000256" key="1">
    <source>
        <dbReference type="SAM" id="MobiDB-lite"/>
    </source>
</evidence>
<protein>
    <recommendedName>
        <fullName evidence="5">BON domain-containing protein</fullName>
    </recommendedName>
</protein>
<proteinExistence type="predicted"/>
<evidence type="ECO:0008006" key="5">
    <source>
        <dbReference type="Google" id="ProtNLM"/>
    </source>
</evidence>
<name>A0A2S8SSL8_9BACT</name>
<feature type="compositionally biased region" description="Basic and acidic residues" evidence="1">
    <location>
        <begin position="27"/>
        <end position="51"/>
    </location>
</feature>
<dbReference type="InParanoid" id="A0A2S8SSL8"/>
<accession>A0A2S8SSL8</accession>
<keyword evidence="2" id="KW-0732">Signal</keyword>
<evidence type="ECO:0000313" key="3">
    <source>
        <dbReference type="EMBL" id="PQV63800.1"/>
    </source>
</evidence>
<dbReference type="OrthoDB" id="9883050at2"/>
<feature type="chain" id="PRO_5015702189" description="BON domain-containing protein" evidence="2">
    <location>
        <begin position="23"/>
        <end position="203"/>
    </location>
</feature>
<feature type="region of interest" description="Disordered" evidence="1">
    <location>
        <begin position="17"/>
        <end position="94"/>
    </location>
</feature>